<dbReference type="InterPro" id="IPR013655">
    <property type="entry name" value="PAS_fold_3"/>
</dbReference>
<dbReference type="Proteomes" id="UP001055167">
    <property type="component" value="Unassembled WGS sequence"/>
</dbReference>
<dbReference type="EMBL" id="BPQH01000004">
    <property type="protein sequence ID" value="GJD48884.1"/>
    <property type="molecule type" value="Genomic_DNA"/>
</dbReference>
<dbReference type="SUPFAM" id="SSF55785">
    <property type="entry name" value="PYP-like sensor domain (PAS domain)"/>
    <property type="match status" value="1"/>
</dbReference>
<accession>A0ABQ4QUH7</accession>
<evidence type="ECO:0000313" key="3">
    <source>
        <dbReference type="Proteomes" id="UP001055167"/>
    </source>
</evidence>
<evidence type="ECO:0000259" key="1">
    <source>
        <dbReference type="Pfam" id="PF08447"/>
    </source>
</evidence>
<feature type="domain" description="PAS fold-3" evidence="1">
    <location>
        <begin position="21"/>
        <end position="110"/>
    </location>
</feature>
<dbReference type="CDD" id="cd00130">
    <property type="entry name" value="PAS"/>
    <property type="match status" value="1"/>
</dbReference>
<sequence length="184" mass="20428">MLLCSPETTGTWDRDIPGDRLYADTLTAELFGLDPLQAESGYGLDEFLGCLDGEDRARVRAHMHEAERMPGGHYAAEFRVRRPDGALRPLLIRGRIHRGADGRPLRGRGIAADLSAPRVRVAEPARRPQADALERAADLCLEAREAILEVADQPFLRRLVDMLLLEIGRGLARRASAETRRKAN</sequence>
<dbReference type="Pfam" id="PF08447">
    <property type="entry name" value="PAS_3"/>
    <property type="match status" value="1"/>
</dbReference>
<dbReference type="InterPro" id="IPR035965">
    <property type="entry name" value="PAS-like_dom_sf"/>
</dbReference>
<comment type="caution">
    <text evidence="2">The sequence shown here is derived from an EMBL/GenBank/DDBJ whole genome shotgun (WGS) entry which is preliminary data.</text>
</comment>
<reference evidence="2" key="1">
    <citation type="journal article" date="2021" name="Front. Microbiol.">
        <title>Comprehensive Comparative Genomics and Phenotyping of Methylobacterium Species.</title>
        <authorList>
            <person name="Alessa O."/>
            <person name="Ogura Y."/>
            <person name="Fujitani Y."/>
            <person name="Takami H."/>
            <person name="Hayashi T."/>
            <person name="Sahin N."/>
            <person name="Tani A."/>
        </authorList>
    </citation>
    <scope>NUCLEOTIDE SEQUENCE</scope>
    <source>
        <strain evidence="2">KCTC 52305</strain>
    </source>
</reference>
<organism evidence="2 3">
    <name type="scientific">Methylobacterium crusticola</name>
    <dbReference type="NCBI Taxonomy" id="1697972"/>
    <lineage>
        <taxon>Bacteria</taxon>
        <taxon>Pseudomonadati</taxon>
        <taxon>Pseudomonadota</taxon>
        <taxon>Alphaproteobacteria</taxon>
        <taxon>Hyphomicrobiales</taxon>
        <taxon>Methylobacteriaceae</taxon>
        <taxon>Methylobacterium</taxon>
    </lineage>
</organism>
<gene>
    <name evidence="2" type="ORF">OPKNFCMD_1610</name>
</gene>
<reference evidence="2" key="2">
    <citation type="submission" date="2021-08" db="EMBL/GenBank/DDBJ databases">
        <authorList>
            <person name="Tani A."/>
            <person name="Ola A."/>
            <person name="Ogura Y."/>
            <person name="Katsura K."/>
            <person name="Hayashi T."/>
        </authorList>
    </citation>
    <scope>NUCLEOTIDE SEQUENCE</scope>
    <source>
        <strain evidence="2">KCTC 52305</strain>
    </source>
</reference>
<proteinExistence type="predicted"/>
<dbReference type="InterPro" id="IPR000014">
    <property type="entry name" value="PAS"/>
</dbReference>
<name>A0ABQ4QUH7_9HYPH</name>
<protein>
    <recommendedName>
        <fullName evidence="1">PAS fold-3 domain-containing protein</fullName>
    </recommendedName>
</protein>
<dbReference type="RefSeq" id="WP_128562223.1">
    <property type="nucleotide sequence ID" value="NZ_BPQH01000004.1"/>
</dbReference>
<keyword evidence="3" id="KW-1185">Reference proteome</keyword>
<dbReference type="Gene3D" id="3.30.450.20">
    <property type="entry name" value="PAS domain"/>
    <property type="match status" value="1"/>
</dbReference>
<evidence type="ECO:0000313" key="2">
    <source>
        <dbReference type="EMBL" id="GJD48884.1"/>
    </source>
</evidence>
<dbReference type="Gene3D" id="2.10.70.100">
    <property type="match status" value="1"/>
</dbReference>